<evidence type="ECO:0000256" key="1">
    <source>
        <dbReference type="SAM" id="MobiDB-lite"/>
    </source>
</evidence>
<accession>C0M656</accession>
<reference evidence="2" key="2">
    <citation type="submission" date="2009-03" db="EMBL/GenBank/DDBJ databases">
        <title>Discovery of pathogenicity genes in Colletotrichum higginsianum using Agrobacterium-mediated random mutagenesis.</title>
        <authorList>
            <person name="Huser A."/>
            <person name="Takahara H."/>
            <person name="Schmalenbach W."/>
            <person name="Richard O."/>
        </authorList>
    </citation>
    <scope>NUCLEOTIDE SEQUENCE</scope>
    <source>
        <strain evidence="2">IMI349061</strain>
    </source>
</reference>
<evidence type="ECO:0000313" key="2">
    <source>
        <dbReference type="EMBL" id="CAR53299.1"/>
    </source>
</evidence>
<proteinExistence type="predicted"/>
<organism evidence="2">
    <name type="scientific">Colletotrichum higginsianum</name>
    <dbReference type="NCBI Taxonomy" id="80884"/>
    <lineage>
        <taxon>Eukaryota</taxon>
        <taxon>Fungi</taxon>
        <taxon>Dikarya</taxon>
        <taxon>Ascomycota</taxon>
        <taxon>Pezizomycotina</taxon>
        <taxon>Sordariomycetes</taxon>
        <taxon>Hypocreomycetidae</taxon>
        <taxon>Glomerellales</taxon>
        <taxon>Glomerellaceae</taxon>
        <taxon>Colletotrichum</taxon>
        <taxon>Colletotrichum destructivum species complex</taxon>
    </lineage>
</organism>
<reference evidence="2" key="1">
    <citation type="submission" date="2008-07" db="EMBL/GenBank/DDBJ databases">
        <authorList>
            <person name="Huser A.C."/>
        </authorList>
    </citation>
    <scope>NUCLEOTIDE SEQUENCE</scope>
    <source>
        <strain evidence="2">IMI349061</strain>
    </source>
</reference>
<protein>
    <submittedName>
        <fullName evidence="2">Uncharacterized protein</fullName>
    </submittedName>
</protein>
<feature type="region of interest" description="Disordered" evidence="1">
    <location>
        <begin position="90"/>
        <end position="112"/>
    </location>
</feature>
<feature type="non-terminal residue" evidence="2">
    <location>
        <position position="435"/>
    </location>
</feature>
<sequence length="435" mass="47881">MLQKNGTTTSCAPVLGGLQAGQVSSCDALVTECPGQQGACASTLSQAKPGMDGSSVEPVERARVGMRLRESHVLGIVRIRRRRTIGHRLPGRAVPLPHSQPSRDPKQGFRPINAGRLAQGDFSCGGGGGVFLHLAFCLNTTQPHVEKLAHVLLHSILFQFLRSSLKAKLDAGCWLPPTSTWGGSFIRQNIDKGRGWRISDEDARRSCADAILGHKRQAVIPPSLSRTNRVTSPSPPWGVGIWKRKAGWEVIPVVALPSLAKPRGAWMTTGACWANEDFSFFRQGRSVLWASVRASINAWRTKLWVFAEEGHRRQFTVEVEREIGRRRNKCGFGASEAKTNIVCDTRTYQRRASRRFRECDRQLTGASRCMADQKTQGRETERQLGKPADVFTVKRRAPVVQVGVTATPRDVTSADRSMVAMVVRVSPRGGDDDDD</sequence>
<dbReference type="AlphaFoldDB" id="C0M656"/>
<name>C0M656_9PEZI</name>
<dbReference type="EMBL" id="FM201313">
    <property type="protein sequence ID" value="CAR53299.1"/>
    <property type="molecule type" value="Genomic_DNA"/>
</dbReference>